<comment type="caution">
    <text evidence="2">The sequence shown here is derived from an EMBL/GenBank/DDBJ whole genome shotgun (WGS) entry which is preliminary data.</text>
</comment>
<reference evidence="2" key="1">
    <citation type="journal article" date="2022" name="Int. J. Mol. Sci.">
        <title>Draft Genome of Tanacetum Coccineum: Genomic Comparison of Closely Related Tanacetum-Family Plants.</title>
        <authorList>
            <person name="Yamashiro T."/>
            <person name="Shiraishi A."/>
            <person name="Nakayama K."/>
            <person name="Satake H."/>
        </authorList>
    </citation>
    <scope>NUCLEOTIDE SEQUENCE</scope>
</reference>
<reference evidence="2" key="2">
    <citation type="submission" date="2022-01" db="EMBL/GenBank/DDBJ databases">
        <authorList>
            <person name="Yamashiro T."/>
            <person name="Shiraishi A."/>
            <person name="Satake H."/>
            <person name="Nakayama K."/>
        </authorList>
    </citation>
    <scope>NUCLEOTIDE SEQUENCE</scope>
</reference>
<name>A0ABQ4WE81_9ASTR</name>
<organism evidence="2 3">
    <name type="scientific">Tanacetum coccineum</name>
    <dbReference type="NCBI Taxonomy" id="301880"/>
    <lineage>
        <taxon>Eukaryota</taxon>
        <taxon>Viridiplantae</taxon>
        <taxon>Streptophyta</taxon>
        <taxon>Embryophyta</taxon>
        <taxon>Tracheophyta</taxon>
        <taxon>Spermatophyta</taxon>
        <taxon>Magnoliopsida</taxon>
        <taxon>eudicotyledons</taxon>
        <taxon>Gunneridae</taxon>
        <taxon>Pentapetalae</taxon>
        <taxon>asterids</taxon>
        <taxon>campanulids</taxon>
        <taxon>Asterales</taxon>
        <taxon>Asteraceae</taxon>
        <taxon>Asteroideae</taxon>
        <taxon>Anthemideae</taxon>
        <taxon>Anthemidinae</taxon>
        <taxon>Tanacetum</taxon>
    </lineage>
</organism>
<dbReference type="Proteomes" id="UP001151760">
    <property type="component" value="Unassembled WGS sequence"/>
</dbReference>
<proteinExistence type="predicted"/>
<evidence type="ECO:0008006" key="4">
    <source>
        <dbReference type="Google" id="ProtNLM"/>
    </source>
</evidence>
<accession>A0ABQ4WE81</accession>
<keyword evidence="3" id="KW-1185">Reference proteome</keyword>
<evidence type="ECO:0000313" key="2">
    <source>
        <dbReference type="EMBL" id="GJS51170.1"/>
    </source>
</evidence>
<protein>
    <recommendedName>
        <fullName evidence="4">Reverse transcriptase domain-containing protein</fullName>
    </recommendedName>
</protein>
<feature type="region of interest" description="Disordered" evidence="1">
    <location>
        <begin position="61"/>
        <end position="81"/>
    </location>
</feature>
<evidence type="ECO:0000313" key="3">
    <source>
        <dbReference type="Proteomes" id="UP001151760"/>
    </source>
</evidence>
<feature type="compositionally biased region" description="Polar residues" evidence="1">
    <location>
        <begin position="62"/>
        <end position="75"/>
    </location>
</feature>
<dbReference type="EMBL" id="BQNB010008566">
    <property type="protein sequence ID" value="GJS51170.1"/>
    <property type="molecule type" value="Genomic_DNA"/>
</dbReference>
<evidence type="ECO:0000256" key="1">
    <source>
        <dbReference type="SAM" id="MobiDB-lite"/>
    </source>
</evidence>
<gene>
    <name evidence="2" type="ORF">Tco_0624532</name>
</gene>
<sequence>MLRACPHHGFMELTQIDTFYNGLNENDQDSLNAVAGGNLLSKTTREALNIIENKSEVRYSRNKSNVSRVNTTSRESSSKTDDRIDKLADQISNLVEIVNKKVVTPATVKAIEESCVICGDAHAYYDCITTDSNQSSVCAATGTYNQVAPPNRASNQMAPPGFALLQNNQNSNTIPNPKGEMKAITTRSGVAYEGPSIPINPSQKKVVERETEETTDKEKTNFQGSTAHIQPSVIPIPIPEPDVSKTLPKPNVPYPSRLNDLKLHEKATNQMEKFFQIFQDLHFDISFTDALLLMPKLASTFKSLLTNKDKLFELAKIPLNENCSAMLL</sequence>